<sequence>MLVLHLGSFEFGIFLQQSSSPEGTGKDKSCQECQSGISSSSSSSCYTCQKPAIPAQKWLTLSGEGPIVTARGGFSGLFPDSCDLGYQIVVGIQPQILALPADYEEISSDKEEKEPIIQDHEEHRGDSISSDYGECVASSWLKTEGLYEDPLHDHFLKKSAKQEDENAMLKNVIGTLDFHVKHLLHEETYPEELAKPVNLFRTFEKRVSQKYGIISNVTVAESARQQGVGSCMLKFAIERV</sequence>
<protein>
    <recommendedName>
        <fullName evidence="3">N-acetyltransferase domain-containing protein</fullName>
    </recommendedName>
</protein>
<keyword evidence="2" id="KW-1185">Reference proteome</keyword>
<reference evidence="1 2" key="1">
    <citation type="journal article" date="2018" name="Science">
        <title>The opium poppy genome and morphinan production.</title>
        <authorList>
            <person name="Guo L."/>
            <person name="Winzer T."/>
            <person name="Yang X."/>
            <person name="Li Y."/>
            <person name="Ning Z."/>
            <person name="He Z."/>
            <person name="Teodor R."/>
            <person name="Lu Y."/>
            <person name="Bowser T.A."/>
            <person name="Graham I.A."/>
            <person name="Ye K."/>
        </authorList>
    </citation>
    <scope>NUCLEOTIDE SEQUENCE [LARGE SCALE GENOMIC DNA]</scope>
    <source>
        <strain evidence="2">cv. HN1</strain>
        <tissue evidence="1">Leaves</tissue>
    </source>
</reference>
<dbReference type="PANTHER" id="PTHR47426:SF3">
    <property type="entry name" value="GCN5-RELATED N-ACETYLTRANSFERASE 6, CHLOROPLASTIC"/>
    <property type="match status" value="1"/>
</dbReference>
<evidence type="ECO:0000313" key="1">
    <source>
        <dbReference type="EMBL" id="RZC81907.1"/>
    </source>
</evidence>
<evidence type="ECO:0008006" key="3">
    <source>
        <dbReference type="Google" id="ProtNLM"/>
    </source>
</evidence>
<name>A0A4Y7LA87_PAPSO</name>
<proteinExistence type="predicted"/>
<dbReference type="EMBL" id="CM010724">
    <property type="protein sequence ID" value="RZC81907.1"/>
    <property type="molecule type" value="Genomic_DNA"/>
</dbReference>
<dbReference type="Gramene" id="RZC81907">
    <property type="protein sequence ID" value="RZC81907"/>
    <property type="gene ID" value="C5167_044489"/>
</dbReference>
<dbReference type="Proteomes" id="UP000316621">
    <property type="component" value="Chromosome 10"/>
</dbReference>
<organism evidence="1 2">
    <name type="scientific">Papaver somniferum</name>
    <name type="common">Opium poppy</name>
    <dbReference type="NCBI Taxonomy" id="3469"/>
    <lineage>
        <taxon>Eukaryota</taxon>
        <taxon>Viridiplantae</taxon>
        <taxon>Streptophyta</taxon>
        <taxon>Embryophyta</taxon>
        <taxon>Tracheophyta</taxon>
        <taxon>Spermatophyta</taxon>
        <taxon>Magnoliopsida</taxon>
        <taxon>Ranunculales</taxon>
        <taxon>Papaveraceae</taxon>
        <taxon>Papaveroideae</taxon>
        <taxon>Papaver</taxon>
    </lineage>
</organism>
<dbReference type="PANTHER" id="PTHR47426">
    <property type="entry name" value="ACYL-COA N-ACYLTRANSFERASES (NAT) SUPERFAMILY PROTEIN"/>
    <property type="match status" value="1"/>
</dbReference>
<accession>A0A4Y7LA87</accession>
<evidence type="ECO:0000313" key="2">
    <source>
        <dbReference type="Proteomes" id="UP000316621"/>
    </source>
</evidence>
<dbReference type="AlphaFoldDB" id="A0A4Y7LA87"/>
<gene>
    <name evidence="1" type="ORF">C5167_044489</name>
</gene>